<dbReference type="Proteomes" id="UP001370490">
    <property type="component" value="Unassembled WGS sequence"/>
</dbReference>
<sequence>MAYITEEQQKDDPPPISKPSTPNLTEKPKSTSHSPNPFAFWAYFTVSVSLITFLFVSLSSLITPQDPKSWFLSLPSNLRLHYSKGRIIKVQTNPNSSPVEVFTIEDGPRNSEHVVFVHGLGCSSFSFNKVVGSLGSSGIHAVAVDLPGSGFSDKSMLVEEDHWWAGVFGRFKDVYDDIKEKGLFWGFDQLIENGYMPYEDNKVRVSRPRKVARPLSLGPEEMGRVLGQVIDSMNLDQVHLVLHDSAFGTSAYWVAENSGKVRSVTVLDSAPRETALPLWILEVPVIREFVLGLSFVYNRVVNVCCAKSLSNSAAEAHRVLLSGRSGRESIVGTGKKLNFSFDVAEWAGSQGLNSVPIQILWSSGWSKEWSEEGHKVAKAIPQAKFVRHAGGRWPQLSCSDMEDSSDELAEKIAQFVSSLPRTIHEVKEEPLPEHIRRMFDEANPGDHHHHHHHHQDHGEHDHHDDHGHVLGSGYMDAYGLGGGWGH</sequence>
<feature type="region of interest" description="Disordered" evidence="1">
    <location>
        <begin position="1"/>
        <end position="32"/>
    </location>
</feature>
<gene>
    <name evidence="4" type="ORF">RJ641_023641</name>
</gene>
<reference evidence="4 5" key="1">
    <citation type="submission" date="2023-12" db="EMBL/GenBank/DDBJ databases">
        <title>A high-quality genome assembly for Dillenia turbinata (Dilleniales).</title>
        <authorList>
            <person name="Chanderbali A."/>
        </authorList>
    </citation>
    <scope>NUCLEOTIDE SEQUENCE [LARGE SCALE GENOMIC DNA]</scope>
    <source>
        <strain evidence="4">LSX21</strain>
        <tissue evidence="4">Leaf</tissue>
    </source>
</reference>
<dbReference type="PANTHER" id="PTHR43194">
    <property type="entry name" value="HYDROLASE ALPHA/BETA FOLD FAMILY"/>
    <property type="match status" value="1"/>
</dbReference>
<keyword evidence="2" id="KW-0472">Membrane</keyword>
<dbReference type="PANTHER" id="PTHR43194:SF2">
    <property type="entry name" value="PEROXISOMAL MEMBRANE PROTEIN LPX1"/>
    <property type="match status" value="1"/>
</dbReference>
<dbReference type="Gene3D" id="3.40.50.1820">
    <property type="entry name" value="alpha/beta hydrolase"/>
    <property type="match status" value="1"/>
</dbReference>
<name>A0AAN8UJ72_9MAGN</name>
<dbReference type="Pfam" id="PF00561">
    <property type="entry name" value="Abhydrolase_1"/>
    <property type="match status" value="1"/>
</dbReference>
<feature type="region of interest" description="Disordered" evidence="1">
    <location>
        <begin position="441"/>
        <end position="468"/>
    </location>
</feature>
<protein>
    <recommendedName>
        <fullName evidence="3">AB hydrolase-1 domain-containing protein</fullName>
    </recommendedName>
</protein>
<keyword evidence="2" id="KW-1133">Transmembrane helix</keyword>
<keyword evidence="2" id="KW-0812">Transmembrane</keyword>
<keyword evidence="5" id="KW-1185">Reference proteome</keyword>
<accession>A0AAN8UJ72</accession>
<feature type="transmembrane region" description="Helical" evidence="2">
    <location>
        <begin position="38"/>
        <end position="62"/>
    </location>
</feature>
<dbReference type="AlphaFoldDB" id="A0AAN8UJ72"/>
<evidence type="ECO:0000256" key="2">
    <source>
        <dbReference type="SAM" id="Phobius"/>
    </source>
</evidence>
<feature type="domain" description="AB hydrolase-1" evidence="3">
    <location>
        <begin position="113"/>
        <end position="273"/>
    </location>
</feature>
<dbReference type="EMBL" id="JBAMMX010000028">
    <property type="protein sequence ID" value="KAK6911548.1"/>
    <property type="molecule type" value="Genomic_DNA"/>
</dbReference>
<dbReference type="InterPro" id="IPR029058">
    <property type="entry name" value="AB_hydrolase_fold"/>
</dbReference>
<organism evidence="4 5">
    <name type="scientific">Dillenia turbinata</name>
    <dbReference type="NCBI Taxonomy" id="194707"/>
    <lineage>
        <taxon>Eukaryota</taxon>
        <taxon>Viridiplantae</taxon>
        <taxon>Streptophyta</taxon>
        <taxon>Embryophyta</taxon>
        <taxon>Tracheophyta</taxon>
        <taxon>Spermatophyta</taxon>
        <taxon>Magnoliopsida</taxon>
        <taxon>eudicotyledons</taxon>
        <taxon>Gunneridae</taxon>
        <taxon>Pentapetalae</taxon>
        <taxon>Dilleniales</taxon>
        <taxon>Dilleniaceae</taxon>
        <taxon>Dillenia</taxon>
    </lineage>
</organism>
<dbReference type="SUPFAM" id="SSF53474">
    <property type="entry name" value="alpha/beta-Hydrolases"/>
    <property type="match status" value="1"/>
</dbReference>
<evidence type="ECO:0000256" key="1">
    <source>
        <dbReference type="SAM" id="MobiDB-lite"/>
    </source>
</evidence>
<proteinExistence type="predicted"/>
<dbReference type="InterPro" id="IPR050228">
    <property type="entry name" value="Carboxylesterase_BioH"/>
</dbReference>
<evidence type="ECO:0000313" key="4">
    <source>
        <dbReference type="EMBL" id="KAK6911548.1"/>
    </source>
</evidence>
<evidence type="ECO:0000259" key="3">
    <source>
        <dbReference type="Pfam" id="PF00561"/>
    </source>
</evidence>
<feature type="compositionally biased region" description="Basic and acidic residues" evidence="1">
    <location>
        <begin position="456"/>
        <end position="468"/>
    </location>
</feature>
<comment type="caution">
    <text evidence="4">The sequence shown here is derived from an EMBL/GenBank/DDBJ whole genome shotgun (WGS) entry which is preliminary data.</text>
</comment>
<dbReference type="InterPro" id="IPR000073">
    <property type="entry name" value="AB_hydrolase_1"/>
</dbReference>
<evidence type="ECO:0000313" key="5">
    <source>
        <dbReference type="Proteomes" id="UP001370490"/>
    </source>
</evidence>